<protein>
    <submittedName>
        <fullName evidence="2">Secreted protein</fullName>
    </submittedName>
</protein>
<keyword evidence="1" id="KW-1185">Reference proteome</keyword>
<sequence length="100" mass="10661">MHLKNIAVVIACFCNMSPDRPAATICSVSLFIGSRCRRILSANLTVAIVNGISVIRPTTTPKLPVVCCKNDKPNRTKPAGVQQFICETINDSSMAAADAV</sequence>
<evidence type="ECO:0000313" key="1">
    <source>
        <dbReference type="Proteomes" id="UP000887565"/>
    </source>
</evidence>
<proteinExistence type="predicted"/>
<name>A0A915K2L4_ROMCU</name>
<dbReference type="WBParaSite" id="nRc.2.0.1.t32934-RA">
    <property type="protein sequence ID" value="nRc.2.0.1.t32934-RA"/>
    <property type="gene ID" value="nRc.2.0.1.g32934"/>
</dbReference>
<accession>A0A915K2L4</accession>
<dbReference type="Proteomes" id="UP000887565">
    <property type="component" value="Unplaced"/>
</dbReference>
<reference evidence="2" key="1">
    <citation type="submission" date="2022-11" db="UniProtKB">
        <authorList>
            <consortium name="WormBaseParasite"/>
        </authorList>
    </citation>
    <scope>IDENTIFICATION</scope>
</reference>
<organism evidence="1 2">
    <name type="scientific">Romanomermis culicivorax</name>
    <name type="common">Nematode worm</name>
    <dbReference type="NCBI Taxonomy" id="13658"/>
    <lineage>
        <taxon>Eukaryota</taxon>
        <taxon>Metazoa</taxon>
        <taxon>Ecdysozoa</taxon>
        <taxon>Nematoda</taxon>
        <taxon>Enoplea</taxon>
        <taxon>Dorylaimia</taxon>
        <taxon>Mermithida</taxon>
        <taxon>Mermithoidea</taxon>
        <taxon>Mermithidae</taxon>
        <taxon>Romanomermis</taxon>
    </lineage>
</organism>
<evidence type="ECO:0000313" key="2">
    <source>
        <dbReference type="WBParaSite" id="nRc.2.0.1.t32934-RA"/>
    </source>
</evidence>
<dbReference type="AlphaFoldDB" id="A0A915K2L4"/>